<comment type="similarity">
    <text evidence="1">Belongs to the AHA1 family.</text>
</comment>
<comment type="caution">
    <text evidence="3">The sequence shown here is derived from an EMBL/GenBank/DDBJ whole genome shotgun (WGS) entry which is preliminary data.</text>
</comment>
<keyword evidence="4" id="KW-1185">Reference proteome</keyword>
<sequence length="158" mass="17555">MNQRPILQVAQDGETDIVVRRDFSHPPERVWQVMTDPALIPHWMASAETMSRCEIDLRPGGSFYYEWKGTQASPGFHFSGPILAVQAPHHMQHVEFFNGDTASGTTITTDLEARGQGTRMVMVMRYASAEARAAAIEIGMTDGFDAVYDRLEALLPTA</sequence>
<dbReference type="InterPro" id="IPR023393">
    <property type="entry name" value="START-like_dom_sf"/>
</dbReference>
<reference evidence="3 4" key="1">
    <citation type="submission" date="2016-03" db="EMBL/GenBank/DDBJ databases">
        <title>Genome sequencing of Devosia sp. S37.</title>
        <authorList>
            <person name="Mohd Nor M."/>
        </authorList>
    </citation>
    <scope>NUCLEOTIDE SEQUENCE [LARGE SCALE GENOMIC DNA]</scope>
    <source>
        <strain evidence="3 4">S37</strain>
    </source>
</reference>
<feature type="domain" description="Activator of Hsp90 ATPase homologue 1/2-like C-terminal" evidence="2">
    <location>
        <begin position="25"/>
        <end position="155"/>
    </location>
</feature>
<dbReference type="InterPro" id="IPR013538">
    <property type="entry name" value="ASHA1/2-like_C"/>
</dbReference>
<dbReference type="EMBL" id="LVVY01000095">
    <property type="protein sequence ID" value="OAM76333.1"/>
    <property type="molecule type" value="Genomic_DNA"/>
</dbReference>
<dbReference type="AlphaFoldDB" id="A0A178HU04"/>
<accession>A0A178HU04</accession>
<dbReference type="STRING" id="1770058.A3840_13130"/>
<evidence type="ECO:0000313" key="3">
    <source>
        <dbReference type="EMBL" id="OAM76333.1"/>
    </source>
</evidence>
<dbReference type="Gene3D" id="3.30.530.20">
    <property type="match status" value="1"/>
</dbReference>
<protein>
    <recommendedName>
        <fullName evidence="2">Activator of Hsp90 ATPase homologue 1/2-like C-terminal domain-containing protein</fullName>
    </recommendedName>
</protein>
<dbReference type="SUPFAM" id="SSF55961">
    <property type="entry name" value="Bet v1-like"/>
    <property type="match status" value="1"/>
</dbReference>
<dbReference type="Pfam" id="PF08327">
    <property type="entry name" value="AHSA1"/>
    <property type="match status" value="1"/>
</dbReference>
<evidence type="ECO:0000259" key="2">
    <source>
        <dbReference type="Pfam" id="PF08327"/>
    </source>
</evidence>
<dbReference type="RefSeq" id="WP_067457512.1">
    <property type="nucleotide sequence ID" value="NZ_LVVY01000095.1"/>
</dbReference>
<evidence type="ECO:0000313" key="4">
    <source>
        <dbReference type="Proteomes" id="UP000078389"/>
    </source>
</evidence>
<evidence type="ECO:0000256" key="1">
    <source>
        <dbReference type="ARBA" id="ARBA00006817"/>
    </source>
</evidence>
<name>A0A178HU04_9HYPH</name>
<dbReference type="Proteomes" id="UP000078389">
    <property type="component" value="Unassembled WGS sequence"/>
</dbReference>
<organism evidence="3 4">
    <name type="scientific">Devosia elaeis</name>
    <dbReference type="NCBI Taxonomy" id="1770058"/>
    <lineage>
        <taxon>Bacteria</taxon>
        <taxon>Pseudomonadati</taxon>
        <taxon>Pseudomonadota</taxon>
        <taxon>Alphaproteobacteria</taxon>
        <taxon>Hyphomicrobiales</taxon>
        <taxon>Devosiaceae</taxon>
        <taxon>Devosia</taxon>
    </lineage>
</organism>
<proteinExistence type="inferred from homology"/>
<gene>
    <name evidence="3" type="ORF">A3840_13130</name>
</gene>